<dbReference type="InterPro" id="IPR029044">
    <property type="entry name" value="Nucleotide-diphossugar_trans"/>
</dbReference>
<dbReference type="EMBL" id="CP040804">
    <property type="protein sequence ID" value="QEM32644.1"/>
    <property type="molecule type" value="Genomic_DNA"/>
</dbReference>
<dbReference type="AlphaFoldDB" id="A0A2A5QF11"/>
<reference evidence="3 4" key="1">
    <citation type="submission" date="2018-11" db="EMBL/GenBank/DDBJ databases">
        <title>Species Designations Belie Phenotypic and Genotypic Heterogeneity in Oral Streptococci.</title>
        <authorList>
            <person name="Velsko I."/>
        </authorList>
    </citation>
    <scope>NUCLEOTIDE SEQUENCE [LARGE SCALE GENOMIC DNA]</scope>
    <source>
        <strain evidence="3 4">BCC42</strain>
    </source>
</reference>
<organism evidence="3 4">
    <name type="scientific">Streptococcus salivarius</name>
    <dbReference type="NCBI Taxonomy" id="1304"/>
    <lineage>
        <taxon>Bacteria</taxon>
        <taxon>Bacillati</taxon>
        <taxon>Bacillota</taxon>
        <taxon>Bacilli</taxon>
        <taxon>Lactobacillales</taxon>
        <taxon>Streptococcaceae</taxon>
        <taxon>Streptococcus</taxon>
    </lineage>
</organism>
<name>A0A2A5QF11_STRSL</name>
<dbReference type="SUPFAM" id="SSF53448">
    <property type="entry name" value="Nucleotide-diphospho-sugar transferases"/>
    <property type="match status" value="1"/>
</dbReference>
<evidence type="ECO:0000313" key="4">
    <source>
        <dbReference type="Proteomes" id="UP000273998"/>
    </source>
</evidence>
<dbReference type="Pfam" id="PF00535">
    <property type="entry name" value="Glycos_transf_2"/>
    <property type="match status" value="1"/>
</dbReference>
<evidence type="ECO:0000313" key="3">
    <source>
        <dbReference type="EMBL" id="RSI57140.1"/>
    </source>
</evidence>
<protein>
    <submittedName>
        <fullName evidence="3">Glycosyl transferase family 2</fullName>
    </submittedName>
    <submittedName>
        <fullName evidence="2">Glycosyltransferase</fullName>
    </submittedName>
</protein>
<gene>
    <name evidence="3" type="ORF">D8867_06510</name>
    <name evidence="2" type="ORF">FHI56_06975</name>
</gene>
<dbReference type="PANTHER" id="PTHR43179">
    <property type="entry name" value="RHAMNOSYLTRANSFERASE WBBL"/>
    <property type="match status" value="1"/>
</dbReference>
<dbReference type="PANTHER" id="PTHR43179:SF11">
    <property type="entry name" value="GLYCOSYL TRANSFERASE"/>
    <property type="match status" value="1"/>
</dbReference>
<dbReference type="EMBL" id="RJNF01000015">
    <property type="protein sequence ID" value="RSI57140.1"/>
    <property type="molecule type" value="Genomic_DNA"/>
</dbReference>
<feature type="domain" description="Glycosyltransferase 2-like" evidence="1">
    <location>
        <begin position="5"/>
        <end position="146"/>
    </location>
</feature>
<dbReference type="Gene3D" id="3.90.550.10">
    <property type="entry name" value="Spore Coat Polysaccharide Biosynthesis Protein SpsA, Chain A"/>
    <property type="match status" value="1"/>
</dbReference>
<dbReference type="InterPro" id="IPR001173">
    <property type="entry name" value="Glyco_trans_2-like"/>
</dbReference>
<evidence type="ECO:0000313" key="2">
    <source>
        <dbReference type="EMBL" id="QEM32644.1"/>
    </source>
</evidence>
<keyword evidence="3" id="KW-0808">Transferase</keyword>
<dbReference type="Proteomes" id="UP000273998">
    <property type="component" value="Unassembled WGS sequence"/>
</dbReference>
<dbReference type="RefSeq" id="WP_004182580.1">
    <property type="nucleotide sequence ID" value="NZ_AP031488.1"/>
</dbReference>
<accession>A0A2A5QF11</accession>
<reference evidence="2 5" key="2">
    <citation type="submission" date="2019-06" db="EMBL/GenBank/DDBJ databases">
        <title>Complete genome sequence of Streptococcus salivarius LAB813.</title>
        <authorList>
            <person name="Levesque C.M."/>
            <person name="Gong S.-G."/>
            <person name="Dufour D."/>
            <person name="Barbour A."/>
        </authorList>
    </citation>
    <scope>NUCLEOTIDE SEQUENCE [LARGE SCALE GENOMIC DNA]</scope>
    <source>
        <strain evidence="2 5">LAB813</strain>
    </source>
</reference>
<evidence type="ECO:0000313" key="5">
    <source>
        <dbReference type="Proteomes" id="UP000322622"/>
    </source>
</evidence>
<evidence type="ECO:0000259" key="1">
    <source>
        <dbReference type="Pfam" id="PF00535"/>
    </source>
</evidence>
<proteinExistence type="predicted"/>
<dbReference type="Proteomes" id="UP000322622">
    <property type="component" value="Chromosome"/>
</dbReference>
<sequence>MFCYIILHYKVYDETVSCVKSIQESNCNQKKIIIIDNFSNNGTGEQLQEFYKDDEEIDVLINDKNLGFARGNNVAYQYSKFKYKPDFIVIMNNDVEIETNNFEEKVSEIYEREKFHLLGPDIYSTTYHLHQNPKRCSHYTYDEVKKLNQKFKKESQISLSLKIKCWLKASKKLRTLIYQKRRNSETNYKKTVVNPILHGSFIVYSKDYIKNEEFAFNPNTFFYFETEILDYECEKKGYKRLYTPEIKVLHHQNVATNQVYSNLVEKTIFSNKCNFESTSYFLELMGKEK</sequence>
<dbReference type="GO" id="GO:0016740">
    <property type="term" value="F:transferase activity"/>
    <property type="evidence" value="ECO:0007669"/>
    <property type="project" value="UniProtKB-KW"/>
</dbReference>